<dbReference type="Gene3D" id="3.40.630.30">
    <property type="match status" value="1"/>
</dbReference>
<dbReference type="PANTHER" id="PTHR13947">
    <property type="entry name" value="GNAT FAMILY N-ACETYLTRANSFERASE"/>
    <property type="match status" value="1"/>
</dbReference>
<evidence type="ECO:0000313" key="4">
    <source>
        <dbReference type="Proteomes" id="UP000322139"/>
    </source>
</evidence>
<sequence length="170" mass="18818">MSGIIIRNADKEMAESIREQRVSAYSAHTGSIPGPHWEALKKAISSDADRQPGVDLIIAEVDGKLAGSVALFPARTDAYEGFVEEMDYPEIRLLAVAPEFQGKGMAKALISECIRRAKEQGFHRIGLHTGDFMKNAMKLYEGFGFKRLPQYDFEPAGDGIIVRAYVLEIK</sequence>
<organism evidence="3 4">
    <name type="scientific">Bacillus infantis</name>
    <dbReference type="NCBI Taxonomy" id="324767"/>
    <lineage>
        <taxon>Bacteria</taxon>
        <taxon>Bacillati</taxon>
        <taxon>Bacillota</taxon>
        <taxon>Bacilli</taxon>
        <taxon>Bacillales</taxon>
        <taxon>Bacillaceae</taxon>
        <taxon>Bacillus</taxon>
    </lineage>
</organism>
<dbReference type="RefSeq" id="WP_148974668.1">
    <property type="nucleotide sequence ID" value="NZ_JBNIKU010000007.1"/>
</dbReference>
<gene>
    <name evidence="3" type="ORF">FZD51_10175</name>
</gene>
<dbReference type="Pfam" id="PF00583">
    <property type="entry name" value="Acetyltransf_1"/>
    <property type="match status" value="1"/>
</dbReference>
<dbReference type="Proteomes" id="UP000322139">
    <property type="component" value="Unassembled WGS sequence"/>
</dbReference>
<dbReference type="PANTHER" id="PTHR13947:SF37">
    <property type="entry name" value="LD18367P"/>
    <property type="match status" value="1"/>
</dbReference>
<dbReference type="CDD" id="cd04301">
    <property type="entry name" value="NAT_SF"/>
    <property type="match status" value="1"/>
</dbReference>
<feature type="domain" description="N-acetyltransferase" evidence="2">
    <location>
        <begin position="4"/>
        <end position="170"/>
    </location>
</feature>
<proteinExistence type="predicted"/>
<name>A0A5D4RAR0_9BACI</name>
<dbReference type="GO" id="GO:0008080">
    <property type="term" value="F:N-acetyltransferase activity"/>
    <property type="evidence" value="ECO:0007669"/>
    <property type="project" value="InterPro"/>
</dbReference>
<dbReference type="PROSITE" id="PS51186">
    <property type="entry name" value="GNAT"/>
    <property type="match status" value="1"/>
</dbReference>
<evidence type="ECO:0000256" key="1">
    <source>
        <dbReference type="ARBA" id="ARBA00022679"/>
    </source>
</evidence>
<evidence type="ECO:0000259" key="2">
    <source>
        <dbReference type="PROSITE" id="PS51186"/>
    </source>
</evidence>
<keyword evidence="1 3" id="KW-0808">Transferase</keyword>
<protein>
    <submittedName>
        <fullName evidence="3">GNAT family N-acetyltransferase</fullName>
    </submittedName>
</protein>
<dbReference type="SUPFAM" id="SSF55729">
    <property type="entry name" value="Acyl-CoA N-acyltransferases (Nat)"/>
    <property type="match status" value="1"/>
</dbReference>
<dbReference type="InterPro" id="IPR016181">
    <property type="entry name" value="Acyl_CoA_acyltransferase"/>
</dbReference>
<dbReference type="EMBL" id="VTER01000005">
    <property type="protein sequence ID" value="TYS48485.1"/>
    <property type="molecule type" value="Genomic_DNA"/>
</dbReference>
<dbReference type="InterPro" id="IPR000182">
    <property type="entry name" value="GNAT_dom"/>
</dbReference>
<comment type="caution">
    <text evidence="3">The sequence shown here is derived from an EMBL/GenBank/DDBJ whole genome shotgun (WGS) entry which is preliminary data.</text>
</comment>
<dbReference type="InterPro" id="IPR050769">
    <property type="entry name" value="NAT_camello-type"/>
</dbReference>
<evidence type="ECO:0000313" key="3">
    <source>
        <dbReference type="EMBL" id="TYS48485.1"/>
    </source>
</evidence>
<accession>A0A5D4RAR0</accession>
<reference evidence="3 4" key="1">
    <citation type="submission" date="2019-08" db="EMBL/GenBank/DDBJ databases">
        <title>Bacillus genomes from the desert of Cuatro Cienegas, Coahuila.</title>
        <authorList>
            <person name="Olmedo-Alvarez G."/>
        </authorList>
    </citation>
    <scope>NUCLEOTIDE SEQUENCE [LARGE SCALE GENOMIC DNA]</scope>
    <source>
        <strain evidence="3 4">CH446_14T</strain>
    </source>
</reference>
<dbReference type="AlphaFoldDB" id="A0A5D4RAR0"/>